<comment type="caution">
    <text evidence="1">The sequence shown here is derived from an EMBL/GenBank/DDBJ whole genome shotgun (WGS) entry which is preliminary data.</text>
</comment>
<keyword evidence="2" id="KW-1185">Reference proteome</keyword>
<protein>
    <submittedName>
        <fullName evidence="1">6598_t:CDS:1</fullName>
    </submittedName>
</protein>
<evidence type="ECO:0000313" key="2">
    <source>
        <dbReference type="Proteomes" id="UP000789860"/>
    </source>
</evidence>
<organism evidence="1 2">
    <name type="scientific">Scutellospora calospora</name>
    <dbReference type="NCBI Taxonomy" id="85575"/>
    <lineage>
        <taxon>Eukaryota</taxon>
        <taxon>Fungi</taxon>
        <taxon>Fungi incertae sedis</taxon>
        <taxon>Mucoromycota</taxon>
        <taxon>Glomeromycotina</taxon>
        <taxon>Glomeromycetes</taxon>
        <taxon>Diversisporales</taxon>
        <taxon>Gigasporaceae</taxon>
        <taxon>Scutellospora</taxon>
    </lineage>
</organism>
<dbReference type="EMBL" id="CAJVPM010020204">
    <property type="protein sequence ID" value="CAG8633775.1"/>
    <property type="molecule type" value="Genomic_DNA"/>
</dbReference>
<reference evidence="1" key="1">
    <citation type="submission" date="2021-06" db="EMBL/GenBank/DDBJ databases">
        <authorList>
            <person name="Kallberg Y."/>
            <person name="Tangrot J."/>
            <person name="Rosling A."/>
        </authorList>
    </citation>
    <scope>NUCLEOTIDE SEQUENCE</scope>
    <source>
        <strain evidence="1">AU212A</strain>
    </source>
</reference>
<name>A0ACA9NCP2_9GLOM</name>
<evidence type="ECO:0000313" key="1">
    <source>
        <dbReference type="EMBL" id="CAG8633775.1"/>
    </source>
</evidence>
<gene>
    <name evidence="1" type="ORF">SCALOS_LOCUS8065</name>
</gene>
<sequence>MVHTCNRCNKSFKKLWMLTCHLQNRKFLCRPQVISTTNQILIPQIDLEVGINTKYQISNSSFNKVSDSSGLSNKNTIDLDKYLSREEFEFLKTLDLIENDAILDTSIQFIQIRVSDPKRPYDNFNLLTNAKDEITRVLKIKLNKKEHIKLVLVALCYYKKVNKSLKKEDKENNIIYCHHRSKIYSLLSENDIDNHISQSASKIDKDIEEILR</sequence>
<dbReference type="Proteomes" id="UP000789860">
    <property type="component" value="Unassembled WGS sequence"/>
</dbReference>
<accession>A0ACA9NCP2</accession>
<proteinExistence type="predicted"/>